<protein>
    <submittedName>
        <fullName evidence="2">Uncharacterized protein</fullName>
    </submittedName>
</protein>
<feature type="signal peptide" evidence="1">
    <location>
        <begin position="1"/>
        <end position="16"/>
    </location>
</feature>
<reference evidence="3" key="2">
    <citation type="submission" date="2017-12" db="EMBL/GenBank/DDBJ databases">
        <title>Genome sequence of the Bar-tailed Godwit (Limosa lapponica baueri).</title>
        <authorList>
            <person name="Lima N.C.B."/>
            <person name="Parody-Merino A.M."/>
            <person name="Battley P.F."/>
            <person name="Fidler A.E."/>
            <person name="Prosdocimi F."/>
        </authorList>
    </citation>
    <scope>NUCLEOTIDE SEQUENCE [LARGE SCALE GENOMIC DNA]</scope>
</reference>
<keyword evidence="1" id="KW-0732">Signal</keyword>
<keyword evidence="3" id="KW-1185">Reference proteome</keyword>
<gene>
    <name evidence="2" type="ORF">llap_7645</name>
</gene>
<name>A0A2I0U7N0_LIMLA</name>
<accession>A0A2I0U7N0</accession>
<organism evidence="2 3">
    <name type="scientific">Limosa lapponica baueri</name>
    <dbReference type="NCBI Taxonomy" id="1758121"/>
    <lineage>
        <taxon>Eukaryota</taxon>
        <taxon>Metazoa</taxon>
        <taxon>Chordata</taxon>
        <taxon>Craniata</taxon>
        <taxon>Vertebrata</taxon>
        <taxon>Euteleostomi</taxon>
        <taxon>Archelosauria</taxon>
        <taxon>Archosauria</taxon>
        <taxon>Dinosauria</taxon>
        <taxon>Saurischia</taxon>
        <taxon>Theropoda</taxon>
        <taxon>Coelurosauria</taxon>
        <taxon>Aves</taxon>
        <taxon>Neognathae</taxon>
        <taxon>Neoaves</taxon>
        <taxon>Charadriiformes</taxon>
        <taxon>Scolopacidae</taxon>
        <taxon>Limosa</taxon>
    </lineage>
</organism>
<proteinExistence type="predicted"/>
<evidence type="ECO:0000313" key="2">
    <source>
        <dbReference type="EMBL" id="PKU42045.1"/>
    </source>
</evidence>
<feature type="chain" id="PRO_5014163980" evidence="1">
    <location>
        <begin position="17"/>
        <end position="158"/>
    </location>
</feature>
<dbReference type="AlphaFoldDB" id="A0A2I0U7N0"/>
<sequence>MMSLGFLMAMNSVSLSLMKVPSFDVMSSLTAHWGDLSSLSPAPDLGKEHCKTWGREVVVTGTVDEKKANVTPVSEQGKKEDLDCAFGETYANSLKSNEAVHHWIHFEALLCMDCFGRQDFHMTNSSHVSDKSSPERVEVQLTEETLGTTYVPEELRTS</sequence>
<reference evidence="3" key="1">
    <citation type="submission" date="2017-11" db="EMBL/GenBank/DDBJ databases">
        <authorList>
            <person name="Lima N.C."/>
            <person name="Parody-Merino A.M."/>
            <person name="Battley P.F."/>
            <person name="Fidler A.E."/>
            <person name="Prosdocimi F."/>
        </authorList>
    </citation>
    <scope>NUCLEOTIDE SEQUENCE [LARGE SCALE GENOMIC DNA]</scope>
</reference>
<dbReference type="EMBL" id="KZ506038">
    <property type="protein sequence ID" value="PKU42045.1"/>
    <property type="molecule type" value="Genomic_DNA"/>
</dbReference>
<evidence type="ECO:0000313" key="3">
    <source>
        <dbReference type="Proteomes" id="UP000233556"/>
    </source>
</evidence>
<dbReference type="Proteomes" id="UP000233556">
    <property type="component" value="Unassembled WGS sequence"/>
</dbReference>
<evidence type="ECO:0000256" key="1">
    <source>
        <dbReference type="SAM" id="SignalP"/>
    </source>
</evidence>